<evidence type="ECO:0000313" key="1">
    <source>
        <dbReference type="EMBL" id="SDL97885.1"/>
    </source>
</evidence>
<gene>
    <name evidence="1" type="ORF">SAMN05660642_01216</name>
</gene>
<organism evidence="1 2">
    <name type="scientific">Geodermatophilus siccatus</name>
    <dbReference type="NCBI Taxonomy" id="1137991"/>
    <lineage>
        <taxon>Bacteria</taxon>
        <taxon>Bacillati</taxon>
        <taxon>Actinomycetota</taxon>
        <taxon>Actinomycetes</taxon>
        <taxon>Geodermatophilales</taxon>
        <taxon>Geodermatophilaceae</taxon>
        <taxon>Geodermatophilus</taxon>
    </lineage>
</organism>
<dbReference type="AlphaFoldDB" id="A0A1G9PIC6"/>
<name>A0A1G9PIC6_9ACTN</name>
<reference evidence="2" key="1">
    <citation type="submission" date="2016-10" db="EMBL/GenBank/DDBJ databases">
        <authorList>
            <person name="Varghese N."/>
            <person name="Submissions S."/>
        </authorList>
    </citation>
    <scope>NUCLEOTIDE SEQUENCE [LARGE SCALE GENOMIC DNA]</scope>
    <source>
        <strain evidence="2">DSM 45419</strain>
    </source>
</reference>
<dbReference type="Pfam" id="PF04525">
    <property type="entry name" value="LOR"/>
    <property type="match status" value="1"/>
</dbReference>
<sequence length="207" mass="23489">MTVPPGPQQPPAPMVVPAFFVRQRITLMVNRYEVVGMNPDGSEGPLLAFAEQKRMKLKEEVVFYADTAKSRAVFRFKARQRLDVAAEHDVFDEYGNVIGYFRKEFGASLLRSTWALSTPTVNAVGRERRQSIAILRRVWDFIPYLGDVWVPFVFHFDFVDTATGAPVMSSERQKAIRDRYTVSVPDPRLDFRVAASMAVALDALQSR</sequence>
<dbReference type="InterPro" id="IPR007612">
    <property type="entry name" value="LOR"/>
</dbReference>
<proteinExistence type="predicted"/>
<evidence type="ECO:0000313" key="2">
    <source>
        <dbReference type="Proteomes" id="UP000198680"/>
    </source>
</evidence>
<keyword evidence="2" id="KW-1185">Reference proteome</keyword>
<dbReference type="EMBL" id="FNHE01000003">
    <property type="protein sequence ID" value="SDL97885.1"/>
    <property type="molecule type" value="Genomic_DNA"/>
</dbReference>
<accession>A0A1G9PIC6</accession>
<dbReference type="Proteomes" id="UP000198680">
    <property type="component" value="Unassembled WGS sequence"/>
</dbReference>
<protein>
    <submittedName>
        <fullName evidence="1">Uncharacterized protein</fullName>
    </submittedName>
</protein>
<dbReference type="STRING" id="1137991.SAMN05660642_01216"/>
<dbReference type="RefSeq" id="WP_091215206.1">
    <property type="nucleotide sequence ID" value="NZ_FNHE01000003.1"/>
</dbReference>
<dbReference type="OrthoDB" id="572274at2"/>